<evidence type="ECO:0000256" key="3">
    <source>
        <dbReference type="ARBA" id="ARBA00022729"/>
    </source>
</evidence>
<sequence>MEKKMSLSHTRKVLAITAVLGVLISAEGTAGVDAIIKIDGSSTMYPITEAVAKKFEAAQKGAIKVTVAISGTGGGFMKFCGGEIDIVNASRPIQRKEMKACSKAGVKYVELPVAFDALTVVVNPGNTWSRTMTVAELKKMWEPAAQGKITKWNQVNPAWPDEKFKLYGAGRDSGTLDYFTLAIVGKEKSRRSDFTASADDNVLVQGVANNRNALGFFGFGYYMENQDRVTAVAVDDGRNGGVIPSVETVEDGTYQPLSRPIFIYVNMKAAEKPELQEFVAFYMKNASALVKGSQYFPLPPRAYAANMEFFKTKRLGTVFDGFLPVGLTIDDLLQREARFYEN</sequence>
<evidence type="ECO:0000256" key="4">
    <source>
        <dbReference type="RuleBase" id="RU367119"/>
    </source>
</evidence>
<feature type="domain" description="PBP" evidence="5">
    <location>
        <begin position="26"/>
        <end position="283"/>
    </location>
</feature>
<keyword evidence="4" id="KW-0964">Secreted</keyword>
<dbReference type="Proteomes" id="UP000012179">
    <property type="component" value="Chromosome"/>
</dbReference>
<dbReference type="InterPro" id="IPR024370">
    <property type="entry name" value="PBP_domain"/>
</dbReference>
<reference evidence="6 7" key="1">
    <citation type="journal article" date="2015" name="Int. J. Syst. Evol. Microbiol.">
        <title>Nitrosospira lacus sp. nov., a psychrotolerant, ammonia-oxidizing bacterium from sandy lake sediment.</title>
        <authorList>
            <person name="Urakawa H."/>
            <person name="Garcia J.C."/>
            <person name="Nielsen J.L."/>
            <person name="Le V.Q."/>
            <person name="Kozlowski J.A."/>
            <person name="Stein L.Y."/>
            <person name="Lim C.K."/>
            <person name="Pommerening-Roser A."/>
            <person name="Martens-Habbena W."/>
            <person name="Stahl D.A."/>
            <person name="Klotz M.G."/>
        </authorList>
    </citation>
    <scope>NUCLEOTIDE SEQUENCE [LARGE SCALE GENOMIC DNA]</scope>
    <source>
        <strain evidence="6 7">APG3</strain>
    </source>
</reference>
<keyword evidence="3" id="KW-0732">Signal</keyword>
<evidence type="ECO:0000313" key="6">
    <source>
        <dbReference type="EMBL" id="ARO88109.1"/>
    </source>
</evidence>
<dbReference type="GO" id="GO:0042597">
    <property type="term" value="C:periplasmic space"/>
    <property type="evidence" value="ECO:0007669"/>
    <property type="project" value="UniProtKB-SubCell"/>
</dbReference>
<proteinExistence type="inferred from homology"/>
<dbReference type="InterPro" id="IPR050811">
    <property type="entry name" value="Phosphate_ABC_transporter"/>
</dbReference>
<accession>A0A1W6SQP4</accession>
<keyword evidence="2 4" id="KW-0813">Transport</keyword>
<dbReference type="Gene3D" id="3.40.190.10">
    <property type="entry name" value="Periplasmic binding protein-like II"/>
    <property type="match status" value="2"/>
</dbReference>
<dbReference type="GO" id="GO:0007155">
    <property type="term" value="P:cell adhesion"/>
    <property type="evidence" value="ECO:0007669"/>
    <property type="project" value="UniProtKB-UniRule"/>
</dbReference>
<dbReference type="InterPro" id="IPR011862">
    <property type="entry name" value="Phos-bd"/>
</dbReference>
<dbReference type="Pfam" id="PF12849">
    <property type="entry name" value="PBP_like_2"/>
    <property type="match status" value="1"/>
</dbReference>
<dbReference type="GO" id="GO:0042301">
    <property type="term" value="F:phosphate ion binding"/>
    <property type="evidence" value="ECO:0007669"/>
    <property type="project" value="UniProtKB-UniRule"/>
</dbReference>
<keyword evidence="4" id="KW-0574">Periplasm</keyword>
<protein>
    <recommendedName>
        <fullName evidence="4">Phosphate-binding protein</fullName>
    </recommendedName>
</protein>
<dbReference type="AlphaFoldDB" id="A0A1W6SQP4"/>
<evidence type="ECO:0000259" key="5">
    <source>
        <dbReference type="Pfam" id="PF12849"/>
    </source>
</evidence>
<dbReference type="SUPFAM" id="SSF53850">
    <property type="entry name" value="Periplasmic binding protein-like II"/>
    <property type="match status" value="1"/>
</dbReference>
<dbReference type="GO" id="GO:0006817">
    <property type="term" value="P:phosphate ion transport"/>
    <property type="evidence" value="ECO:0007669"/>
    <property type="project" value="UniProtKB-UniRule"/>
</dbReference>
<dbReference type="PANTHER" id="PTHR30570">
    <property type="entry name" value="PERIPLASMIC PHOSPHATE BINDING COMPONENT OF PHOSPHATE ABC TRANSPORTER"/>
    <property type="match status" value="1"/>
</dbReference>
<dbReference type="PANTHER" id="PTHR30570:SF1">
    <property type="entry name" value="PHOSPHATE-BINDING PROTEIN PSTS"/>
    <property type="match status" value="1"/>
</dbReference>
<name>A0A1W6SQP4_9PROT</name>
<comment type="function">
    <text evidence="4">Involved in the system for phosphate transport across the cytoplasmic membrane.</text>
</comment>
<organism evidence="6 7">
    <name type="scientific">Nitrosospira lacus</name>
    <dbReference type="NCBI Taxonomy" id="1288494"/>
    <lineage>
        <taxon>Bacteria</taxon>
        <taxon>Pseudomonadati</taxon>
        <taxon>Pseudomonadota</taxon>
        <taxon>Betaproteobacteria</taxon>
        <taxon>Nitrosomonadales</taxon>
        <taxon>Nitrosomonadaceae</taxon>
        <taxon>Nitrosospira</taxon>
    </lineage>
</organism>
<keyword evidence="4" id="KW-0592">Phosphate transport</keyword>
<dbReference type="FunFam" id="3.40.190.10:FF:000156">
    <property type="entry name" value="Phosphate ABC transporter, phosphate-binding protein"/>
    <property type="match status" value="1"/>
</dbReference>
<dbReference type="EMBL" id="CP021106">
    <property type="protein sequence ID" value="ARO88109.1"/>
    <property type="molecule type" value="Genomic_DNA"/>
</dbReference>
<keyword evidence="7" id="KW-1185">Reference proteome</keyword>
<dbReference type="eggNOG" id="COG0226">
    <property type="taxonomic scope" value="Bacteria"/>
</dbReference>
<dbReference type="OrthoDB" id="9790048at2"/>
<dbReference type="NCBIfam" id="TIGR02136">
    <property type="entry name" value="ptsS_2"/>
    <property type="match status" value="1"/>
</dbReference>
<gene>
    <name evidence="6" type="ORF">EBAPG3_010180</name>
</gene>
<comment type="subcellular location">
    <subcellularLocation>
        <location evidence="4">Periplasm</location>
    </subcellularLocation>
    <subcellularLocation>
        <location evidence="4">Secreted</location>
    </subcellularLocation>
</comment>
<evidence type="ECO:0000256" key="1">
    <source>
        <dbReference type="ARBA" id="ARBA00008725"/>
    </source>
</evidence>
<dbReference type="KEGG" id="nlc:EBAPG3_010180"/>
<evidence type="ECO:0000256" key="2">
    <source>
        <dbReference type="ARBA" id="ARBA00022448"/>
    </source>
</evidence>
<dbReference type="CDD" id="cd13654">
    <property type="entry name" value="PBP2_phosphate_like_2"/>
    <property type="match status" value="1"/>
</dbReference>
<dbReference type="GO" id="GO:0005576">
    <property type="term" value="C:extracellular region"/>
    <property type="evidence" value="ECO:0007669"/>
    <property type="project" value="UniProtKB-SubCell"/>
</dbReference>
<evidence type="ECO:0000313" key="7">
    <source>
        <dbReference type="Proteomes" id="UP000012179"/>
    </source>
</evidence>
<comment type="similarity">
    <text evidence="1 4">Belongs to the PstS family.</text>
</comment>